<dbReference type="GO" id="GO:0016887">
    <property type="term" value="F:ATP hydrolysis activity"/>
    <property type="evidence" value="ECO:0007669"/>
    <property type="project" value="TreeGrafter"/>
</dbReference>
<evidence type="ECO:0000259" key="4">
    <source>
        <dbReference type="PROSITE" id="PS00662"/>
    </source>
</evidence>
<proteinExistence type="inferred from homology"/>
<gene>
    <name evidence="5" type="ORF">COU46_02960</name>
</gene>
<evidence type="ECO:0000256" key="3">
    <source>
        <dbReference type="ARBA" id="ARBA00022840"/>
    </source>
</evidence>
<dbReference type="Pfam" id="PF00437">
    <property type="entry name" value="T2SSE"/>
    <property type="match status" value="1"/>
</dbReference>
<keyword evidence="3" id="KW-0067">ATP-binding</keyword>
<dbReference type="GO" id="GO:0005886">
    <property type="term" value="C:plasma membrane"/>
    <property type="evidence" value="ECO:0007669"/>
    <property type="project" value="TreeGrafter"/>
</dbReference>
<comment type="caution">
    <text evidence="5">The sequence shown here is derived from an EMBL/GenBank/DDBJ whole genome shotgun (WGS) entry which is preliminary data.</text>
</comment>
<dbReference type="Proteomes" id="UP000229383">
    <property type="component" value="Unassembled WGS sequence"/>
</dbReference>
<organism evidence="5 6">
    <name type="scientific">Candidatus Niyogibacteria bacterium CG10_big_fil_rev_8_21_14_0_10_42_19</name>
    <dbReference type="NCBI Taxonomy" id="1974725"/>
    <lineage>
        <taxon>Bacteria</taxon>
        <taxon>Candidatus Niyogiibacteriota</taxon>
    </lineage>
</organism>
<evidence type="ECO:0000313" key="5">
    <source>
        <dbReference type="EMBL" id="PIR70202.1"/>
    </source>
</evidence>
<dbReference type="CDD" id="cd01129">
    <property type="entry name" value="PulE-GspE-like"/>
    <property type="match status" value="1"/>
</dbReference>
<feature type="domain" description="Bacterial type II secretion system protein E" evidence="4">
    <location>
        <begin position="223"/>
        <end position="237"/>
    </location>
</feature>
<evidence type="ECO:0000256" key="1">
    <source>
        <dbReference type="ARBA" id="ARBA00006611"/>
    </source>
</evidence>
<dbReference type="PANTHER" id="PTHR30258:SF3">
    <property type="entry name" value="SLL1921 PROTEIN"/>
    <property type="match status" value="1"/>
</dbReference>
<name>A0A2H0TF83_9BACT</name>
<dbReference type="InterPro" id="IPR027417">
    <property type="entry name" value="P-loop_NTPase"/>
</dbReference>
<dbReference type="AlphaFoldDB" id="A0A2H0TF83"/>
<dbReference type="PANTHER" id="PTHR30258">
    <property type="entry name" value="TYPE II SECRETION SYSTEM PROTEIN GSPE-RELATED"/>
    <property type="match status" value="1"/>
</dbReference>
<accession>A0A2H0TF83</accession>
<keyword evidence="2" id="KW-0547">Nucleotide-binding</keyword>
<dbReference type="Gene3D" id="3.40.50.300">
    <property type="entry name" value="P-loop containing nucleotide triphosphate hydrolases"/>
    <property type="match status" value="1"/>
</dbReference>
<dbReference type="Gene3D" id="3.30.450.90">
    <property type="match status" value="1"/>
</dbReference>
<evidence type="ECO:0000313" key="6">
    <source>
        <dbReference type="Proteomes" id="UP000229383"/>
    </source>
</evidence>
<evidence type="ECO:0000256" key="2">
    <source>
        <dbReference type="ARBA" id="ARBA00022741"/>
    </source>
</evidence>
<dbReference type="InterPro" id="IPR001482">
    <property type="entry name" value="T2SS/T4SS_dom"/>
</dbReference>
<dbReference type="SUPFAM" id="SSF52540">
    <property type="entry name" value="P-loop containing nucleoside triphosphate hydrolases"/>
    <property type="match status" value="1"/>
</dbReference>
<dbReference type="EMBL" id="PFCN01000033">
    <property type="protein sequence ID" value="PIR70202.1"/>
    <property type="molecule type" value="Genomic_DNA"/>
</dbReference>
<dbReference type="GO" id="GO:0005524">
    <property type="term" value="F:ATP binding"/>
    <property type="evidence" value="ECO:0007669"/>
    <property type="project" value="UniProtKB-KW"/>
</dbReference>
<dbReference type="PROSITE" id="PS00662">
    <property type="entry name" value="T2SP_E"/>
    <property type="match status" value="1"/>
</dbReference>
<reference evidence="6" key="1">
    <citation type="submission" date="2017-09" db="EMBL/GenBank/DDBJ databases">
        <title>Depth-based differentiation of microbial function through sediment-hosted aquifers and enrichment of novel symbionts in the deep terrestrial subsurface.</title>
        <authorList>
            <person name="Probst A.J."/>
            <person name="Ladd B."/>
            <person name="Jarett J.K."/>
            <person name="Geller-Mcgrath D.E."/>
            <person name="Sieber C.M.K."/>
            <person name="Emerson J.B."/>
            <person name="Anantharaman K."/>
            <person name="Thomas B.C."/>
            <person name="Malmstrom R."/>
            <person name="Stieglmeier M."/>
            <person name="Klingl A."/>
            <person name="Woyke T."/>
            <person name="Ryan C.M."/>
            <person name="Banfield J.F."/>
        </authorList>
    </citation>
    <scope>NUCLEOTIDE SEQUENCE [LARGE SCALE GENOMIC DNA]</scope>
</reference>
<protein>
    <submittedName>
        <fullName evidence="5">General secretion pathway protein GspE</fullName>
    </submittedName>
</protein>
<comment type="similarity">
    <text evidence="1">Belongs to the GSP E family.</text>
</comment>
<sequence length="400" mass="44638">MSKLKEEGTVSAEDLKESVLYAAQESRASDIHIDPGPDSMIIRLRIDGVLEFIGDRPIIDYENFVSHLKVISNLDITQHTIPQEGHFVWAASEGVKDGEKIKRRVLDIRCSFFPTVYGEAVVMRILNRTDLLISLKDLGFSEEKDFKAVKKMIHKTHGMVLVTGPANAGKTTTLYSILKELSGDNVNIMTIEDPVEYYMERVRQSQIVPHQGYTYEVGIKSVLRQDPDVIMIGEIRDLETAENSIRVSLTGRMVLSTLHSNTSVGAVSRLLDMNVERDLVAYALSGVIGQRLVRKVCTNCRTSYTPSPDVLKILNMDPSETFFKGEGCKECLDSGFYGRSVLFEILNIDEDIRALILNKASASEIEKLAIEKGLKTIREDGIQKIRAGITSPEEVIRATA</sequence>